<dbReference type="KEGG" id="cmg:NC81_02790"/>
<comment type="subcellular location">
    <subcellularLocation>
        <location evidence="16">Cell membrane</location>
        <topology evidence="16">Single-pass membrane protein</topology>
    </subcellularLocation>
</comment>
<gene>
    <name evidence="16" type="primary">nqrC</name>
    <name evidence="19" type="ORF">BD36_02960</name>
</gene>
<comment type="catalytic activity">
    <reaction evidence="16 17">
        <text>a ubiquinone + n Na(+)(in) + NADH + H(+) = a ubiquinol + n Na(+)(out) + NAD(+)</text>
        <dbReference type="Rhea" id="RHEA:47748"/>
        <dbReference type="Rhea" id="RHEA-COMP:9565"/>
        <dbReference type="Rhea" id="RHEA-COMP:9566"/>
        <dbReference type="ChEBI" id="CHEBI:15378"/>
        <dbReference type="ChEBI" id="CHEBI:16389"/>
        <dbReference type="ChEBI" id="CHEBI:17976"/>
        <dbReference type="ChEBI" id="CHEBI:29101"/>
        <dbReference type="ChEBI" id="CHEBI:57540"/>
        <dbReference type="ChEBI" id="CHEBI:57945"/>
        <dbReference type="EC" id="7.2.1.1"/>
    </reaction>
</comment>
<comment type="caution">
    <text evidence="16">Lacks conserved residue(s) required for the propagation of feature annotation.</text>
</comment>
<reference evidence="19 20" key="1">
    <citation type="submission" date="2014-02" db="EMBL/GenBank/DDBJ databases">
        <authorList>
            <person name="Chen C."/>
            <person name="Conrad T.A."/>
            <person name="Zhou Z."/>
            <person name="Lai Z."/>
            <person name="Zhong G."/>
        </authorList>
    </citation>
    <scope>NUCLEOTIDE SEQUENCE [LARGE SCALE GENOMIC DNA]</scope>
    <source>
        <strain evidence="19 20">Nigg3-28</strain>
    </source>
</reference>
<sequence>MASKSRHYLNQPWYIILFIFVLSLVAGTLLSSVSYVLSPIQKQAAEFDRNQQMLMAAQIISYDNKFQIYAEGDWQPAVYNTKKQILEKSSSTPPQVTVATLCSYFQNFVRVLLTDSQGNLSSFEDHNLNLEEFLSHPTSSVQDHSLHVIYAILANDESSKKLSSSQVAKNPVSIESIILPIKGFGLWGPIYGFLALEKDGNTVLGTCWYQHGETPGLGANITNPQWQQNFRGKKVFLASSSGETDFAKTTLGLEVIKGSVSALLGDSPKANSAVDGISGATLTCNGVTEAFANSLAPYRPLLTFFANLNSSGESHDNQ</sequence>
<proteinExistence type="inferred from homology"/>
<keyword evidence="7 16" id="KW-0812">Transmembrane</keyword>
<evidence type="ECO:0000256" key="17">
    <source>
        <dbReference type="PIRNR" id="PIRNR009437"/>
    </source>
</evidence>
<keyword evidence="3" id="KW-0997">Cell inner membrane</keyword>
<dbReference type="SMR" id="A0A069ZUF7"/>
<dbReference type="OMA" id="GLWDAIY"/>
<dbReference type="STRING" id="83560.NC80_02775"/>
<keyword evidence="13 16" id="KW-0830">Ubiquinone</keyword>
<dbReference type="PANTHER" id="PTHR37838">
    <property type="entry name" value="NA(+)-TRANSLOCATING NADH-QUINONE REDUCTASE SUBUNIT C"/>
    <property type="match status" value="1"/>
</dbReference>
<evidence type="ECO:0000256" key="12">
    <source>
        <dbReference type="ARBA" id="ARBA00023065"/>
    </source>
</evidence>
<keyword evidence="10 16" id="KW-0520">NAD</keyword>
<evidence type="ECO:0000256" key="4">
    <source>
        <dbReference type="ARBA" id="ARBA00022553"/>
    </source>
</evidence>
<evidence type="ECO:0000256" key="5">
    <source>
        <dbReference type="ARBA" id="ARBA00022630"/>
    </source>
</evidence>
<dbReference type="Proteomes" id="UP000260363">
    <property type="component" value="Chromosome"/>
</dbReference>
<comment type="cofactor">
    <cofactor evidence="16 17">
        <name>FMN</name>
        <dbReference type="ChEBI" id="CHEBI:58210"/>
    </cofactor>
</comment>
<keyword evidence="11 16" id="KW-0915">Sodium</keyword>
<evidence type="ECO:0000313" key="19">
    <source>
        <dbReference type="EMBL" id="AJR10626.1"/>
    </source>
</evidence>
<keyword evidence="14 16" id="KW-0472">Membrane</keyword>
<dbReference type="PANTHER" id="PTHR37838:SF1">
    <property type="entry name" value="NA(+)-TRANSLOCATING NADH-QUINONE REDUCTASE SUBUNIT C"/>
    <property type="match status" value="1"/>
</dbReference>
<protein>
    <recommendedName>
        <fullName evidence="16 17">Na(+)-translocating NADH-quinone reductase subunit C</fullName>
        <shortName evidence="16 17">Na(+)-NQR subunit C</shortName>
        <shortName evidence="16 17">Na(+)-translocating NQR subunit C</shortName>
        <ecNumber evidence="16 17">7.2.1.1</ecNumber>
    </recommendedName>
    <alternativeName>
        <fullName evidence="16 17">NQR complex subunit C</fullName>
    </alternativeName>
    <alternativeName>
        <fullName evidence="16 17">NQR-1 subunit C</fullName>
    </alternativeName>
</protein>
<comment type="function">
    <text evidence="16">NQR complex catalyzes the reduction of ubiquinone-1 to ubiquinol by two successive reactions, coupled with the transport of Na(+) ions from the cytoplasm to the periplasm. NqrA to NqrE are probably involved in the second step, the conversion of ubisemiquinone to ubiquinol.</text>
</comment>
<dbReference type="GO" id="GO:0006814">
    <property type="term" value="P:sodium ion transport"/>
    <property type="evidence" value="ECO:0007669"/>
    <property type="project" value="UniProtKB-UniRule"/>
</dbReference>
<keyword evidence="5 16" id="KW-0285">Flavoprotein</keyword>
<evidence type="ECO:0000259" key="18">
    <source>
        <dbReference type="SMART" id="SM00900"/>
    </source>
</evidence>
<keyword evidence="6 16" id="KW-0288">FMN</keyword>
<dbReference type="HAMAP" id="MF_00427">
    <property type="entry name" value="NqrC"/>
    <property type="match status" value="1"/>
</dbReference>
<dbReference type="InterPro" id="IPR010204">
    <property type="entry name" value="NqrC"/>
</dbReference>
<dbReference type="GeneID" id="1245911"/>
<evidence type="ECO:0000256" key="16">
    <source>
        <dbReference type="HAMAP-Rule" id="MF_00427"/>
    </source>
</evidence>
<dbReference type="GO" id="GO:0010181">
    <property type="term" value="F:FMN binding"/>
    <property type="evidence" value="ECO:0007669"/>
    <property type="project" value="UniProtKB-UniRule"/>
</dbReference>
<dbReference type="EC" id="7.2.1.1" evidence="16 17"/>
<evidence type="ECO:0000256" key="10">
    <source>
        <dbReference type="ARBA" id="ARBA00023027"/>
    </source>
</evidence>
<dbReference type="PATRIC" id="fig|243161.6.peg.589"/>
<evidence type="ECO:0000256" key="15">
    <source>
        <dbReference type="ARBA" id="ARBA00023201"/>
    </source>
</evidence>
<dbReference type="SMART" id="SM00900">
    <property type="entry name" value="FMN_bind"/>
    <property type="match status" value="1"/>
</dbReference>
<dbReference type="KEGG" id="cmm:NC80_02775"/>
<evidence type="ECO:0000256" key="9">
    <source>
        <dbReference type="ARBA" id="ARBA00022989"/>
    </source>
</evidence>
<dbReference type="GO" id="GO:0005886">
    <property type="term" value="C:plasma membrane"/>
    <property type="evidence" value="ECO:0007669"/>
    <property type="project" value="UniProtKB-SubCell"/>
</dbReference>
<dbReference type="GO" id="GO:0016655">
    <property type="term" value="F:oxidoreductase activity, acting on NAD(P)H, quinone or similar compound as acceptor"/>
    <property type="evidence" value="ECO:0007669"/>
    <property type="project" value="UniProtKB-UniRule"/>
</dbReference>
<evidence type="ECO:0000313" key="20">
    <source>
        <dbReference type="Proteomes" id="UP000260363"/>
    </source>
</evidence>
<keyword evidence="12 16" id="KW-0406">Ion transport</keyword>
<keyword evidence="1 16" id="KW-0813">Transport</keyword>
<evidence type="ECO:0000256" key="6">
    <source>
        <dbReference type="ARBA" id="ARBA00022643"/>
    </source>
</evidence>
<evidence type="ECO:0000256" key="1">
    <source>
        <dbReference type="ARBA" id="ARBA00022448"/>
    </source>
</evidence>
<accession>A0A069ZUF7</accession>
<dbReference type="KEGG" id="cmx:DNC_02795"/>
<evidence type="ECO:0000256" key="8">
    <source>
        <dbReference type="ARBA" id="ARBA00022967"/>
    </source>
</evidence>
<feature type="modified residue" description="FMN phosphoryl threonine" evidence="16">
    <location>
        <position position="281"/>
    </location>
</feature>
<comment type="similarity">
    <text evidence="16 17">Belongs to the NqrC family.</text>
</comment>
<comment type="subunit">
    <text evidence="16 17">Composed of six subunits; NqrA, NqrB, NqrC, NqrD, NqrE and NqrF.</text>
</comment>
<dbReference type="EMBL" id="CP007217">
    <property type="protein sequence ID" value="AJR10626.1"/>
    <property type="molecule type" value="Genomic_DNA"/>
</dbReference>
<name>A0A069ZUF7_CHLMR</name>
<keyword evidence="9 16" id="KW-1133">Transmembrane helix</keyword>
<keyword evidence="2 16" id="KW-1003">Cell membrane</keyword>
<evidence type="ECO:0000256" key="7">
    <source>
        <dbReference type="ARBA" id="ARBA00022692"/>
    </source>
</evidence>
<keyword evidence="4 16" id="KW-0597">Phosphoprotein</keyword>
<evidence type="ECO:0000256" key="13">
    <source>
        <dbReference type="ARBA" id="ARBA00023075"/>
    </source>
</evidence>
<keyword evidence="8 16" id="KW-1278">Translocase</keyword>
<dbReference type="PIRSF" id="PIRSF009437">
    <property type="entry name" value="NQR-1_subunit_C"/>
    <property type="match status" value="1"/>
</dbReference>
<evidence type="ECO:0000256" key="11">
    <source>
        <dbReference type="ARBA" id="ARBA00023053"/>
    </source>
</evidence>
<evidence type="ECO:0000256" key="3">
    <source>
        <dbReference type="ARBA" id="ARBA00022519"/>
    </source>
</evidence>
<evidence type="ECO:0000256" key="2">
    <source>
        <dbReference type="ARBA" id="ARBA00022475"/>
    </source>
</evidence>
<dbReference type="Pfam" id="PF04205">
    <property type="entry name" value="FMN_bind"/>
    <property type="match status" value="1"/>
</dbReference>
<dbReference type="InterPro" id="IPR007329">
    <property type="entry name" value="FMN-bd"/>
</dbReference>
<feature type="domain" description="FMN-binding" evidence="18">
    <location>
        <begin position="185"/>
        <end position="298"/>
    </location>
</feature>
<organism evidence="19 20">
    <name type="scientific">Chlamydia muridarum</name>
    <dbReference type="NCBI Taxonomy" id="83560"/>
    <lineage>
        <taxon>Bacteria</taxon>
        <taxon>Pseudomonadati</taxon>
        <taxon>Chlamydiota</taxon>
        <taxon>Chlamydiia</taxon>
        <taxon>Chlamydiales</taxon>
        <taxon>Chlamydiaceae</taxon>
        <taxon>Chlamydia/Chlamydophila group</taxon>
        <taxon>Chlamydia</taxon>
    </lineage>
</organism>
<dbReference type="NCBIfam" id="NF003752">
    <property type="entry name" value="PRK05346.2-3"/>
    <property type="match status" value="1"/>
</dbReference>
<keyword evidence="15 16" id="KW-0739">Sodium transport</keyword>
<dbReference type="AlphaFoldDB" id="A0A069ZUF7"/>
<feature type="transmembrane region" description="Helical" evidence="16">
    <location>
        <begin position="12"/>
        <end position="37"/>
    </location>
</feature>
<dbReference type="NCBIfam" id="TIGR01938">
    <property type="entry name" value="nqrC"/>
    <property type="match status" value="1"/>
</dbReference>
<evidence type="ECO:0000256" key="14">
    <source>
        <dbReference type="ARBA" id="ARBA00023136"/>
    </source>
</evidence>
<dbReference type="RefSeq" id="WP_010230817.1">
    <property type="nucleotide sequence ID" value="NZ_CP007217.1"/>
</dbReference>